<feature type="transmembrane region" description="Helical" evidence="2">
    <location>
        <begin position="5"/>
        <end position="23"/>
    </location>
</feature>
<dbReference type="EMBL" id="NSJB01000012">
    <property type="protein sequence ID" value="PAT35661.1"/>
    <property type="molecule type" value="Genomic_DNA"/>
</dbReference>
<feature type="coiled-coil region" evidence="1">
    <location>
        <begin position="73"/>
        <end position="123"/>
    </location>
</feature>
<comment type="caution">
    <text evidence="3">The sequence shown here is derived from an EMBL/GenBank/DDBJ whole genome shotgun (WGS) entry which is preliminary data.</text>
</comment>
<keyword evidence="1" id="KW-0175">Coiled coil</keyword>
<evidence type="ECO:0000313" key="3">
    <source>
        <dbReference type="EMBL" id="PAT35661.1"/>
    </source>
</evidence>
<reference evidence="3 4" key="1">
    <citation type="submission" date="2017-08" db="EMBL/GenBank/DDBJ databases">
        <title>WGS of Clinical strains of the CDC Group NO-1 linked to zoonotic infections in humans.</title>
        <authorList>
            <person name="Bernier A.-M."/>
            <person name="Bernard K."/>
        </authorList>
    </citation>
    <scope>NUCLEOTIDE SEQUENCE [LARGE SCALE GENOMIC DNA]</scope>
    <source>
        <strain evidence="3 4">NML00-0135</strain>
    </source>
</reference>
<gene>
    <name evidence="3" type="ORF">CK625_11760</name>
</gene>
<accession>A0A2A2AD41</accession>
<keyword evidence="2" id="KW-1133">Transmembrane helix</keyword>
<evidence type="ECO:0000256" key="1">
    <source>
        <dbReference type="SAM" id="Coils"/>
    </source>
</evidence>
<keyword evidence="2" id="KW-0812">Transmembrane</keyword>
<keyword evidence="2" id="KW-0472">Membrane</keyword>
<proteinExistence type="predicted"/>
<name>A0A2A2AD41_9BURK</name>
<keyword evidence="4" id="KW-1185">Reference proteome</keyword>
<protein>
    <submittedName>
        <fullName evidence="3">Signal transduction histidine kinase</fullName>
    </submittedName>
</protein>
<dbReference type="RefSeq" id="WP_095540520.1">
    <property type="nucleotide sequence ID" value="NZ_NSJB01000012.1"/>
</dbReference>
<feature type="transmembrane region" description="Helical" evidence="2">
    <location>
        <begin position="43"/>
        <end position="65"/>
    </location>
</feature>
<dbReference type="AlphaFoldDB" id="A0A2A2AD41"/>
<evidence type="ECO:0000313" key="4">
    <source>
        <dbReference type="Proteomes" id="UP000218054"/>
    </source>
</evidence>
<keyword evidence="3" id="KW-0418">Kinase</keyword>
<dbReference type="Proteomes" id="UP000218054">
    <property type="component" value="Unassembled WGS sequence"/>
</dbReference>
<sequence>MNARLGLIILLALGIGLLYYFNWDALIVPTDVSLGFAVVHAPIGIILLVLMCLLGALFIAYVLWLHSTVIMDYHRYTKELKQQRELADKAEASRFTELRSFLAEQHKQGQEELLRQMEELEDHIYSRVDDSDNSTAAYIGQIENQLRHNPAPQLPLNPSPEQRDS</sequence>
<organism evidence="3 4">
    <name type="scientific">Vandammella animalimorsus</name>
    <dbReference type="NCBI Taxonomy" id="2029117"/>
    <lineage>
        <taxon>Bacteria</taxon>
        <taxon>Pseudomonadati</taxon>
        <taxon>Pseudomonadota</taxon>
        <taxon>Betaproteobacteria</taxon>
        <taxon>Burkholderiales</taxon>
        <taxon>Comamonadaceae</taxon>
        <taxon>Vandammella</taxon>
    </lineage>
</organism>
<evidence type="ECO:0000256" key="2">
    <source>
        <dbReference type="SAM" id="Phobius"/>
    </source>
</evidence>
<dbReference type="GO" id="GO:0016301">
    <property type="term" value="F:kinase activity"/>
    <property type="evidence" value="ECO:0007669"/>
    <property type="project" value="UniProtKB-KW"/>
</dbReference>
<keyword evidence="3" id="KW-0808">Transferase</keyword>